<dbReference type="CDD" id="cd16922">
    <property type="entry name" value="HATPase_EvgS-ArcB-TorS-like"/>
    <property type="match status" value="1"/>
</dbReference>
<dbReference type="GO" id="GO:0005886">
    <property type="term" value="C:plasma membrane"/>
    <property type="evidence" value="ECO:0007669"/>
    <property type="project" value="TreeGrafter"/>
</dbReference>
<keyword evidence="6" id="KW-0902">Two-component regulatory system</keyword>
<dbReference type="CDD" id="cd00082">
    <property type="entry name" value="HisKA"/>
    <property type="match status" value="1"/>
</dbReference>
<dbReference type="Pfam" id="PF00072">
    <property type="entry name" value="Response_reg"/>
    <property type="match status" value="1"/>
</dbReference>
<dbReference type="RefSeq" id="WP_054464586.1">
    <property type="nucleotide sequence ID" value="NZ_CP159837.1"/>
</dbReference>
<gene>
    <name evidence="10" type="ORF">ABWT76_001700</name>
</gene>
<evidence type="ECO:0000256" key="7">
    <source>
        <dbReference type="PROSITE-ProRule" id="PRU00169"/>
    </source>
</evidence>
<feature type="domain" description="Histidine kinase" evidence="8">
    <location>
        <begin position="445"/>
        <end position="674"/>
    </location>
</feature>
<dbReference type="Gene3D" id="1.10.287.130">
    <property type="match status" value="1"/>
</dbReference>
<dbReference type="SUPFAM" id="SSF52172">
    <property type="entry name" value="CheY-like"/>
    <property type="match status" value="1"/>
</dbReference>
<evidence type="ECO:0000256" key="5">
    <source>
        <dbReference type="ARBA" id="ARBA00022777"/>
    </source>
</evidence>
<accession>A0AAU8JJ01</accession>
<evidence type="ECO:0000256" key="4">
    <source>
        <dbReference type="ARBA" id="ARBA00022679"/>
    </source>
</evidence>
<dbReference type="SMART" id="SM00388">
    <property type="entry name" value="HisKA"/>
    <property type="match status" value="1"/>
</dbReference>
<reference evidence="10" key="1">
    <citation type="submission" date="2024-07" db="EMBL/GenBank/DDBJ databases">
        <authorList>
            <person name="Kim Y.J."/>
            <person name="Jeong J.Y."/>
        </authorList>
    </citation>
    <scope>NUCLEOTIDE SEQUENCE</scope>
    <source>
        <strain evidence="10">GIHE-MW2</strain>
    </source>
</reference>
<dbReference type="GO" id="GO:0000155">
    <property type="term" value="F:phosphorelay sensor kinase activity"/>
    <property type="evidence" value="ECO:0007669"/>
    <property type="project" value="InterPro"/>
</dbReference>
<dbReference type="EMBL" id="CP159837">
    <property type="protein sequence ID" value="XCM38824.1"/>
    <property type="molecule type" value="Genomic_DNA"/>
</dbReference>
<evidence type="ECO:0000256" key="1">
    <source>
        <dbReference type="ARBA" id="ARBA00000085"/>
    </source>
</evidence>
<dbReference type="Gene3D" id="3.40.50.2300">
    <property type="match status" value="1"/>
</dbReference>
<dbReference type="InterPro" id="IPR036097">
    <property type="entry name" value="HisK_dim/P_sf"/>
</dbReference>
<sequence length="1249" mass="139713">MLSPNCLIQEFIVPVPTCSLTTCSRDLWSSLSRQELWVTGDRIAVVNPEELPIGVLYLHSLIPYLNSGEQFSERQSSILPHPHSAMVHELIQPIKIVPGNLSVREFWMKLNKLTTCNINNEDWGVVNPEGKLLGLLDMKGLLQFLAHHYQLQEIICQNNRRHQPENPKNTSRISVYSGNEPEHEVEPGQKTVEARDFLDPLEIAAIQQVISPLPFPVKVQTQEGQMIVENLAWRQELGNLSVGQVFPTTTAESIPQETELAEPLATRVSHLFSDSESEATLMCSLTNGSEQAWKFFKIPLEIDLSMFEILLPLGSQEFWPAKYSNDSGEPSQSKKLRSPPEHPIKGVVQARESSSPTSHQAFAPLKSGMISRKLTLESDERASEFTISQISSPEPERDSPSESPISLWLILAENVTEQQQVAQELVAKNADLVQLNRLKDEFLACISHELKTPLTAVLGLSTLLKDQALGPLNERQARYAKMIYQSGQHLMRVVNDILDLTRIETGQLQLNWEPVQIAQVCEYALQQAQETQQMELAAGHHSVESSPKFTLEIEPGLNTILTDHLRLRQMLYNLLSNALKFTPPEGEIGLKVNRWQGWIAFTVWDTGIGIPADKQHLIFQRFQQLENPLTRRFEGTGLGLVITQGLARSHGGDVTFISKEEKGSQFTILLPPSPPESGTIKKFPVRDQLLILIVEAAPQYVEELHEQLIRLGYRVAISRCGIDALEKARRLQPCVIFVNPLLPLLSGWDLLTLLKSDPQTGHIPVILTATVVDKKRAKKYRADGCLSLPLTASELQDQLRNLVPVELPEVQNLHTSKLTILRLTANVDSTNAALIQGLKIQSGKAYQILEADDLEQAELLAEIWQPQVILIEAAAALPEPRVFFQELSQSRLLGKLPIVTMDLATTEGANQVPGLIVFPCLVDAPINPENTGDYESGILEDSVNMVTSAGNYAQSNYAQGNYAQSNYAQSNYAQSNYAQSNYAQGNYAQGNYAQGNYAQSNYAQSNYAQNNYAQSNYAQGNYAQGNYSDSHSDAGQNASAHWRMPSAQYLSQVLNLAAQIQKKPNILALDISALPEFYQTRFNGLSFDRNYEESEGEKISSQIQNLLEIILDLQSANLNAALGRSWSEVWQLIQQQSVDLLLIYIPLDHLVEPMVNGLKAIANLAHKPQILIMYDRETLWHHHRSDLRGNSDSHQQLISREFLSFLKEIATKVLPNSLSKEELLQEIQQILKSADSSQQLGGKHRWLQS</sequence>
<dbReference type="InterPro" id="IPR005467">
    <property type="entry name" value="His_kinase_dom"/>
</dbReference>
<proteinExistence type="predicted"/>
<dbReference type="Pfam" id="PF02518">
    <property type="entry name" value="HATPase_c"/>
    <property type="match status" value="1"/>
</dbReference>
<feature type="domain" description="Response regulatory" evidence="9">
    <location>
        <begin position="690"/>
        <end position="803"/>
    </location>
</feature>
<dbReference type="PROSITE" id="PS50109">
    <property type="entry name" value="HIS_KIN"/>
    <property type="match status" value="1"/>
</dbReference>
<name>A0AAU8JJ01_9CYAN</name>
<dbReference type="InterPro" id="IPR001789">
    <property type="entry name" value="Sig_transdc_resp-reg_receiver"/>
</dbReference>
<dbReference type="PRINTS" id="PR00344">
    <property type="entry name" value="BCTRLSENSOR"/>
</dbReference>
<dbReference type="InterPro" id="IPR003661">
    <property type="entry name" value="HisK_dim/P_dom"/>
</dbReference>
<organism evidence="10">
    <name type="scientific">Planktothricoides raciborskii GIHE-MW2</name>
    <dbReference type="NCBI Taxonomy" id="2792601"/>
    <lineage>
        <taxon>Bacteria</taxon>
        <taxon>Bacillati</taxon>
        <taxon>Cyanobacteriota</taxon>
        <taxon>Cyanophyceae</taxon>
        <taxon>Oscillatoriophycideae</taxon>
        <taxon>Oscillatoriales</taxon>
        <taxon>Oscillatoriaceae</taxon>
        <taxon>Planktothricoides</taxon>
    </lineage>
</organism>
<protein>
    <recommendedName>
        <fullName evidence="2">histidine kinase</fullName>
        <ecNumber evidence="2">2.7.13.3</ecNumber>
    </recommendedName>
</protein>
<dbReference type="SUPFAM" id="SSF47384">
    <property type="entry name" value="Homodimeric domain of signal transducing histidine kinase"/>
    <property type="match status" value="1"/>
</dbReference>
<dbReference type="SMART" id="SM00387">
    <property type="entry name" value="HATPase_c"/>
    <property type="match status" value="1"/>
</dbReference>
<evidence type="ECO:0000256" key="6">
    <source>
        <dbReference type="ARBA" id="ARBA00023012"/>
    </source>
</evidence>
<keyword evidence="4" id="KW-0808">Transferase</keyword>
<dbReference type="PANTHER" id="PTHR43047:SF63">
    <property type="entry name" value="HISTIDINE KINASE"/>
    <property type="match status" value="1"/>
</dbReference>
<keyword evidence="3" id="KW-0597">Phosphoprotein</keyword>
<evidence type="ECO:0000256" key="2">
    <source>
        <dbReference type="ARBA" id="ARBA00012438"/>
    </source>
</evidence>
<dbReference type="SMART" id="SM00448">
    <property type="entry name" value="REC"/>
    <property type="match status" value="1"/>
</dbReference>
<dbReference type="PROSITE" id="PS50110">
    <property type="entry name" value="RESPONSE_REGULATORY"/>
    <property type="match status" value="1"/>
</dbReference>
<dbReference type="InterPro" id="IPR004358">
    <property type="entry name" value="Sig_transdc_His_kin-like_C"/>
</dbReference>
<evidence type="ECO:0000256" key="3">
    <source>
        <dbReference type="ARBA" id="ARBA00022553"/>
    </source>
</evidence>
<dbReference type="SUPFAM" id="SSF55874">
    <property type="entry name" value="ATPase domain of HSP90 chaperone/DNA topoisomerase II/histidine kinase"/>
    <property type="match status" value="1"/>
</dbReference>
<comment type="catalytic activity">
    <reaction evidence="1">
        <text>ATP + protein L-histidine = ADP + protein N-phospho-L-histidine.</text>
        <dbReference type="EC" id="2.7.13.3"/>
    </reaction>
</comment>
<comment type="caution">
    <text evidence="7">Lacks conserved residue(s) required for the propagation of feature annotation.</text>
</comment>
<evidence type="ECO:0000259" key="9">
    <source>
        <dbReference type="PROSITE" id="PS50110"/>
    </source>
</evidence>
<dbReference type="GO" id="GO:0009927">
    <property type="term" value="F:histidine phosphotransfer kinase activity"/>
    <property type="evidence" value="ECO:0007669"/>
    <property type="project" value="TreeGrafter"/>
</dbReference>
<keyword evidence="10" id="KW-0067">ATP-binding</keyword>
<evidence type="ECO:0000259" key="8">
    <source>
        <dbReference type="PROSITE" id="PS50109"/>
    </source>
</evidence>
<evidence type="ECO:0000313" key="10">
    <source>
        <dbReference type="EMBL" id="XCM38824.1"/>
    </source>
</evidence>
<dbReference type="AlphaFoldDB" id="A0AAU8JJ01"/>
<dbReference type="GO" id="GO:0005524">
    <property type="term" value="F:ATP binding"/>
    <property type="evidence" value="ECO:0007669"/>
    <property type="project" value="UniProtKB-KW"/>
</dbReference>
<dbReference type="InterPro" id="IPR011006">
    <property type="entry name" value="CheY-like_superfamily"/>
</dbReference>
<dbReference type="InterPro" id="IPR036890">
    <property type="entry name" value="HATPase_C_sf"/>
</dbReference>
<dbReference type="EC" id="2.7.13.3" evidence="2"/>
<dbReference type="Pfam" id="PF00512">
    <property type="entry name" value="HisKA"/>
    <property type="match status" value="1"/>
</dbReference>
<dbReference type="InterPro" id="IPR003594">
    <property type="entry name" value="HATPase_dom"/>
</dbReference>
<dbReference type="PANTHER" id="PTHR43047">
    <property type="entry name" value="TWO-COMPONENT HISTIDINE PROTEIN KINASE"/>
    <property type="match status" value="1"/>
</dbReference>
<keyword evidence="10" id="KW-0547">Nucleotide-binding</keyword>
<dbReference type="Gene3D" id="3.30.565.10">
    <property type="entry name" value="Histidine kinase-like ATPase, C-terminal domain"/>
    <property type="match status" value="1"/>
</dbReference>
<keyword evidence="5" id="KW-0418">Kinase</keyword>